<evidence type="ECO:0000256" key="1">
    <source>
        <dbReference type="SAM" id="Phobius"/>
    </source>
</evidence>
<dbReference type="AlphaFoldDB" id="A0A1I3B682"/>
<dbReference type="InterPro" id="IPR011453">
    <property type="entry name" value="DUF1559"/>
</dbReference>
<keyword evidence="1" id="KW-1133">Transmembrane helix</keyword>
<dbReference type="PANTHER" id="PTHR30093">
    <property type="entry name" value="GENERAL SECRETION PATHWAY PROTEIN G"/>
    <property type="match status" value="1"/>
</dbReference>
<organism evidence="3 4">
    <name type="scientific">Planctomicrobium piriforme</name>
    <dbReference type="NCBI Taxonomy" id="1576369"/>
    <lineage>
        <taxon>Bacteria</taxon>
        <taxon>Pseudomonadati</taxon>
        <taxon>Planctomycetota</taxon>
        <taxon>Planctomycetia</taxon>
        <taxon>Planctomycetales</taxon>
        <taxon>Planctomycetaceae</taxon>
        <taxon>Planctomicrobium</taxon>
    </lineage>
</organism>
<evidence type="ECO:0000313" key="4">
    <source>
        <dbReference type="Proteomes" id="UP000199518"/>
    </source>
</evidence>
<feature type="transmembrane region" description="Helical" evidence="1">
    <location>
        <begin position="12"/>
        <end position="34"/>
    </location>
</feature>
<dbReference type="Gene3D" id="3.30.700.10">
    <property type="entry name" value="Glycoprotein, Type 4 Pilin"/>
    <property type="match status" value="1"/>
</dbReference>
<gene>
    <name evidence="3" type="ORF">SAMN05421753_101246</name>
</gene>
<dbReference type="EMBL" id="FOQD01000001">
    <property type="protein sequence ID" value="SFH57469.1"/>
    <property type="molecule type" value="Genomic_DNA"/>
</dbReference>
<dbReference type="Pfam" id="PF07596">
    <property type="entry name" value="SBP_bac_10"/>
    <property type="match status" value="1"/>
</dbReference>
<dbReference type="NCBIfam" id="TIGR02532">
    <property type="entry name" value="IV_pilin_GFxxxE"/>
    <property type="match status" value="1"/>
</dbReference>
<evidence type="ECO:0000313" key="3">
    <source>
        <dbReference type="EMBL" id="SFH57469.1"/>
    </source>
</evidence>
<dbReference type="PROSITE" id="PS00409">
    <property type="entry name" value="PROKAR_NTER_METHYL"/>
    <property type="match status" value="1"/>
</dbReference>
<dbReference type="Proteomes" id="UP000199518">
    <property type="component" value="Unassembled WGS sequence"/>
</dbReference>
<evidence type="ECO:0000259" key="2">
    <source>
        <dbReference type="Pfam" id="PF07596"/>
    </source>
</evidence>
<name>A0A1I3B682_9PLAN</name>
<dbReference type="RefSeq" id="WP_139228163.1">
    <property type="nucleotide sequence ID" value="NZ_FOQD01000001.1"/>
</dbReference>
<dbReference type="STRING" id="1576369.SAMN05421753_101246"/>
<feature type="domain" description="DUF1559" evidence="2">
    <location>
        <begin position="35"/>
        <end position="307"/>
    </location>
</feature>
<keyword evidence="1" id="KW-0472">Membrane</keyword>
<dbReference type="Pfam" id="PF07963">
    <property type="entry name" value="N_methyl"/>
    <property type="match status" value="1"/>
</dbReference>
<sequence length="331" mass="36333">MTHYRPRNRGFTLIELLVVIAIIAILVSLLLPAVQQAREAARRSQCKNNLKQFGLALHNYHDAFNTFPPGVVSPSTLAGGQVAGLGWPMKLLPFLEQKGMYDAVAEKLDGKAVTTLDIKGQSYNYYTYSYDYSDFKYRIPELYKCPTDYAVMGYAINGNYVGIFDGEGVVQNNGSVTTMWPTNRGIFGVNRVYQMRDVTDGTSNTICVGERAYLDQASHPLGMDAINTATNIFAGGPWSDYRGTESMNEKYAACSNAPDFGACVTPVYAEWFAYRTANPAGYSSFSSLHGTGITNALTIDGGVRTLSIATLDANIFRNIQNRNDGNIVGEF</sequence>
<dbReference type="InterPro" id="IPR045584">
    <property type="entry name" value="Pilin-like"/>
</dbReference>
<dbReference type="OrthoDB" id="255848at2"/>
<dbReference type="SUPFAM" id="SSF54523">
    <property type="entry name" value="Pili subunits"/>
    <property type="match status" value="1"/>
</dbReference>
<keyword evidence="4" id="KW-1185">Reference proteome</keyword>
<protein>
    <submittedName>
        <fullName evidence="3">Prepilin-type N-terminal cleavage/methylation domain-containing protein</fullName>
    </submittedName>
</protein>
<dbReference type="PANTHER" id="PTHR30093:SF2">
    <property type="entry name" value="TYPE II SECRETION SYSTEM PROTEIN H"/>
    <property type="match status" value="1"/>
</dbReference>
<proteinExistence type="predicted"/>
<keyword evidence="1" id="KW-0812">Transmembrane</keyword>
<accession>A0A1I3B682</accession>
<reference evidence="4" key="1">
    <citation type="submission" date="2016-10" db="EMBL/GenBank/DDBJ databases">
        <authorList>
            <person name="Varghese N."/>
            <person name="Submissions S."/>
        </authorList>
    </citation>
    <scope>NUCLEOTIDE SEQUENCE [LARGE SCALE GENOMIC DNA]</scope>
    <source>
        <strain evidence="4">DSM 26348</strain>
    </source>
</reference>
<dbReference type="InterPro" id="IPR012902">
    <property type="entry name" value="N_methyl_site"/>
</dbReference>